<reference evidence="1 2" key="1">
    <citation type="journal article" date="2023" name="ACS Omega">
        <title>Identification of the Neoaspergillic Acid Biosynthesis Gene Cluster by Establishing an In Vitro CRISPR-Ribonucleoprotein Genetic System in Aspergillus melleus.</title>
        <authorList>
            <person name="Yuan B."/>
            <person name="Grau M.F."/>
            <person name="Murata R.M."/>
            <person name="Torok T."/>
            <person name="Venkateswaran K."/>
            <person name="Stajich J.E."/>
            <person name="Wang C.C.C."/>
        </authorList>
    </citation>
    <scope>NUCLEOTIDE SEQUENCE [LARGE SCALE GENOMIC DNA]</scope>
    <source>
        <strain evidence="1 2">IMV 1140</strain>
    </source>
</reference>
<evidence type="ECO:0000313" key="1">
    <source>
        <dbReference type="EMBL" id="KAK1150310.1"/>
    </source>
</evidence>
<proteinExistence type="predicted"/>
<protein>
    <submittedName>
        <fullName evidence="1">Uncharacterized protein</fullName>
    </submittedName>
</protein>
<sequence>MPFRVDRATAREEPTPFVFKLRRSWGEIKHAQRIMEKDDFSFGDIDQVLSEDGSLQYTSSKGQTDTTELQDAYDGDISETASLASYRSTESNPQSKQAQQLTHNVCHPWDVVDYHLYLCGIERGTDIHSRRNGMYVYDGLDCRPVSYRELFDDEAFDLSNIGEDPKFLSWILPVSNGGSSFEGRSYVLGFEYRSRILFVRQFHWLPGRTDDIWCVWDEGFTMYRLSIPELIGVLDSVLSGTADVGRGILSCHALCMIPRTGDDPGLEIVITILLSQWVIDFAAVFSGMDPTTCNQFTKTLTTYMEDCRLILQRASYRAWFASRDGHTMRDYSRKGAIDKYTNDLYTFSQSAESGSLKDKSWHAPSLDTCNMLRRRERSLRRERTEWKLEGLFMRPAAALPAESPEQVLKKMLARIEPPGTPSPLQSPSESAHRGPSLGDSSGVQSPEVVAAEPPLIFEATDFHKIPLALLLERFLELVETYPGLDTPGHRRLFGGFLSEIGIDIEHTASEDCSMAPVLESQDDRWILSSEADTFGGPRLQPSPLLDY</sequence>
<comment type="caution">
    <text evidence="1">The sequence shown here is derived from an EMBL/GenBank/DDBJ whole genome shotgun (WGS) entry which is preliminary data.</text>
</comment>
<gene>
    <name evidence="1" type="ORF">N8T08_000212</name>
</gene>
<name>A0ACC3BHQ2_9EURO</name>
<dbReference type="EMBL" id="JAOPJF010000001">
    <property type="protein sequence ID" value="KAK1150310.1"/>
    <property type="molecule type" value="Genomic_DNA"/>
</dbReference>
<organism evidence="1 2">
    <name type="scientific">Aspergillus melleus</name>
    <dbReference type="NCBI Taxonomy" id="138277"/>
    <lineage>
        <taxon>Eukaryota</taxon>
        <taxon>Fungi</taxon>
        <taxon>Dikarya</taxon>
        <taxon>Ascomycota</taxon>
        <taxon>Pezizomycotina</taxon>
        <taxon>Eurotiomycetes</taxon>
        <taxon>Eurotiomycetidae</taxon>
        <taxon>Eurotiales</taxon>
        <taxon>Aspergillaceae</taxon>
        <taxon>Aspergillus</taxon>
        <taxon>Aspergillus subgen. Circumdati</taxon>
    </lineage>
</organism>
<evidence type="ECO:0000313" key="2">
    <source>
        <dbReference type="Proteomes" id="UP001177260"/>
    </source>
</evidence>
<accession>A0ACC3BHQ2</accession>
<keyword evidence="2" id="KW-1185">Reference proteome</keyword>
<dbReference type="Proteomes" id="UP001177260">
    <property type="component" value="Unassembled WGS sequence"/>
</dbReference>